<protein>
    <recommendedName>
        <fullName evidence="4">DUF3575 domain-containing protein</fullName>
    </recommendedName>
</protein>
<gene>
    <name evidence="2" type="ORF">EHT87_23775</name>
</gene>
<organism evidence="2 3">
    <name type="scientific">Larkinella knui</name>
    <dbReference type="NCBI Taxonomy" id="2025310"/>
    <lineage>
        <taxon>Bacteria</taxon>
        <taxon>Pseudomonadati</taxon>
        <taxon>Bacteroidota</taxon>
        <taxon>Cytophagia</taxon>
        <taxon>Cytophagales</taxon>
        <taxon>Spirosomataceae</taxon>
        <taxon>Larkinella</taxon>
    </lineage>
</organism>
<sequence>MKTISLLSIGLLVLNSVLFAQPTSFQIGLNAVPFFDKTVELNATWTKSPGYDFFVHGGYTLPSHYPQNNNEFLWRYWEGTVSGAYLRVGGRAYLNKTGRFRPFFGAHLTNSYLNQSGEDVSILECIVAPCYPIKSKAAKESFLLSAGISGGVRVDIMPRLTLDLGVLANRFIFEKPELYNQAVYIPGYGRKPIQGVASVQYTLKGR</sequence>
<feature type="signal peptide" evidence="1">
    <location>
        <begin position="1"/>
        <end position="20"/>
    </location>
</feature>
<keyword evidence="1" id="KW-0732">Signal</keyword>
<evidence type="ECO:0008006" key="4">
    <source>
        <dbReference type="Google" id="ProtNLM"/>
    </source>
</evidence>
<accession>A0A3P1CDW5</accession>
<evidence type="ECO:0000256" key="1">
    <source>
        <dbReference type="SAM" id="SignalP"/>
    </source>
</evidence>
<evidence type="ECO:0000313" key="3">
    <source>
        <dbReference type="Proteomes" id="UP000274271"/>
    </source>
</evidence>
<dbReference type="SUPFAM" id="SSF56925">
    <property type="entry name" value="OMPA-like"/>
    <property type="match status" value="1"/>
</dbReference>
<proteinExistence type="predicted"/>
<dbReference type="Proteomes" id="UP000274271">
    <property type="component" value="Unassembled WGS sequence"/>
</dbReference>
<feature type="chain" id="PRO_5018014792" description="DUF3575 domain-containing protein" evidence="1">
    <location>
        <begin position="21"/>
        <end position="206"/>
    </location>
</feature>
<name>A0A3P1CDW5_9BACT</name>
<keyword evidence="3" id="KW-1185">Reference proteome</keyword>
<dbReference type="RefSeq" id="WP_124909167.1">
    <property type="nucleotide sequence ID" value="NZ_RQJP01000005.1"/>
</dbReference>
<dbReference type="EMBL" id="RQJP01000005">
    <property type="protein sequence ID" value="RRB11499.1"/>
    <property type="molecule type" value="Genomic_DNA"/>
</dbReference>
<dbReference type="OrthoDB" id="950310at2"/>
<comment type="caution">
    <text evidence="2">The sequence shown here is derived from an EMBL/GenBank/DDBJ whole genome shotgun (WGS) entry which is preliminary data.</text>
</comment>
<dbReference type="AlphaFoldDB" id="A0A3P1CDW5"/>
<reference evidence="2 3" key="1">
    <citation type="submission" date="2018-11" db="EMBL/GenBank/DDBJ databases">
        <authorList>
            <person name="Zhou Z."/>
            <person name="Wang G."/>
        </authorList>
    </citation>
    <scope>NUCLEOTIDE SEQUENCE [LARGE SCALE GENOMIC DNA]</scope>
    <source>
        <strain evidence="2 3">KCTC42998</strain>
    </source>
</reference>
<dbReference type="InterPro" id="IPR011250">
    <property type="entry name" value="OMP/PagP_B-barrel"/>
</dbReference>
<evidence type="ECO:0000313" key="2">
    <source>
        <dbReference type="EMBL" id="RRB11499.1"/>
    </source>
</evidence>